<keyword evidence="2" id="KW-0812">Transmembrane</keyword>
<evidence type="ECO:0000313" key="3">
    <source>
        <dbReference type="EMBL" id="SEE47859.1"/>
    </source>
</evidence>
<sequence length="222" mass="23496">MVIDSSARRRLAGVTVAAAVVTVLIVGVAVFGLVRGPGGDATESSSPGATSPSSTTPVQPSRPEELPETADAEVFARQVAQAVFTWDTVSGAAPADYAQVLVDAGDPTGTETAGLASDVRSYLPTPDAWVDLAWYETRQWLAIDTLAVPDTWADALEQAAPGQLLPGTTAYTVTGTRHRAGTWDGEPVTSEQEVAFTIFLTCRPSFEHCRLLRLSELNNPLR</sequence>
<feature type="region of interest" description="Disordered" evidence="1">
    <location>
        <begin position="39"/>
        <end position="68"/>
    </location>
</feature>
<proteinExistence type="predicted"/>
<dbReference type="OrthoDB" id="3239891at2"/>
<gene>
    <name evidence="3" type="ORF">SAMN04488561_1453</name>
</gene>
<reference evidence="4" key="1">
    <citation type="submission" date="2016-10" db="EMBL/GenBank/DDBJ databases">
        <authorList>
            <person name="Varghese N."/>
            <person name="Submissions S."/>
        </authorList>
    </citation>
    <scope>NUCLEOTIDE SEQUENCE [LARGE SCALE GENOMIC DNA]</scope>
    <source>
        <strain evidence="4">DSM 45237</strain>
    </source>
</reference>
<evidence type="ECO:0000313" key="4">
    <source>
        <dbReference type="Proteomes" id="UP000181980"/>
    </source>
</evidence>
<dbReference type="STRING" id="561176.SAMN04488561_1453"/>
<feature type="compositionally biased region" description="Low complexity" evidence="1">
    <location>
        <begin position="44"/>
        <end position="61"/>
    </location>
</feature>
<name>A0A1H5J5U0_9ACTN</name>
<dbReference type="Proteomes" id="UP000181980">
    <property type="component" value="Unassembled WGS sequence"/>
</dbReference>
<evidence type="ECO:0000256" key="1">
    <source>
        <dbReference type="SAM" id="MobiDB-lite"/>
    </source>
</evidence>
<keyword evidence="2" id="KW-1133">Transmembrane helix</keyword>
<feature type="transmembrane region" description="Helical" evidence="2">
    <location>
        <begin position="12"/>
        <end position="34"/>
    </location>
</feature>
<dbReference type="EMBL" id="FNUC01000003">
    <property type="protein sequence ID" value="SEE47859.1"/>
    <property type="molecule type" value="Genomic_DNA"/>
</dbReference>
<dbReference type="AlphaFoldDB" id="A0A1H5J5U0"/>
<keyword evidence="2" id="KW-0472">Membrane</keyword>
<evidence type="ECO:0000256" key="2">
    <source>
        <dbReference type="SAM" id="Phobius"/>
    </source>
</evidence>
<organism evidence="3 4">
    <name type="scientific">Jiangella alba</name>
    <dbReference type="NCBI Taxonomy" id="561176"/>
    <lineage>
        <taxon>Bacteria</taxon>
        <taxon>Bacillati</taxon>
        <taxon>Actinomycetota</taxon>
        <taxon>Actinomycetes</taxon>
        <taxon>Jiangellales</taxon>
        <taxon>Jiangellaceae</taxon>
        <taxon>Jiangella</taxon>
    </lineage>
</organism>
<accession>A0A1H5J5U0</accession>
<keyword evidence="4" id="KW-1185">Reference proteome</keyword>
<protein>
    <submittedName>
        <fullName evidence="3">Uncharacterized protein</fullName>
    </submittedName>
</protein>